<evidence type="ECO:0000259" key="2">
    <source>
        <dbReference type="PROSITE" id="PS50943"/>
    </source>
</evidence>
<dbReference type="EMBL" id="CP001650">
    <property type="protein sequence ID" value="ADF51674.1"/>
    <property type="molecule type" value="Genomic_DNA"/>
</dbReference>
<feature type="coiled-coil region" evidence="1">
    <location>
        <begin position="117"/>
        <end position="147"/>
    </location>
</feature>
<protein>
    <submittedName>
        <fullName evidence="3">Lambda repressor-like DNA-binding protein</fullName>
    </submittedName>
</protein>
<gene>
    <name evidence="3" type="ordered locus">ZPR_1338</name>
</gene>
<feature type="domain" description="HTH cro/C1-type" evidence="2">
    <location>
        <begin position="26"/>
        <end position="79"/>
    </location>
</feature>
<dbReference type="eggNOG" id="COG1396">
    <property type="taxonomic scope" value="Bacteria"/>
</dbReference>
<dbReference type="InterPro" id="IPR001387">
    <property type="entry name" value="Cro/C1-type_HTH"/>
</dbReference>
<evidence type="ECO:0000313" key="4">
    <source>
        <dbReference type="Proteomes" id="UP000001654"/>
    </source>
</evidence>
<dbReference type="Proteomes" id="UP000001654">
    <property type="component" value="Chromosome"/>
</dbReference>
<keyword evidence="4" id="KW-1185">Reference proteome</keyword>
<accession>D5BJK8</accession>
<keyword evidence="1" id="KW-0175">Coiled coil</keyword>
<proteinExistence type="predicted"/>
<sequence>MQLLKRMFIFEIMSTATKTSHIGRKISRIRELRGMKQEALAAELGISQQSVSSLEQSEHIEDEKLERVAKVLGVSKEAIENFSEENLIYNIQNNYEGSNKGASSVSVSNLNCTFNPLDRLVQAYEEKEKLYERLLKAEKEKVAYLEKLLDKK</sequence>
<dbReference type="STRING" id="655815.ZPR_1338"/>
<evidence type="ECO:0000313" key="3">
    <source>
        <dbReference type="EMBL" id="ADF51674.1"/>
    </source>
</evidence>
<dbReference type="Gene3D" id="1.10.260.40">
    <property type="entry name" value="lambda repressor-like DNA-binding domains"/>
    <property type="match status" value="1"/>
</dbReference>
<dbReference type="HOGENOM" id="CLU_147365_0_0_10"/>
<dbReference type="InterPro" id="IPR010982">
    <property type="entry name" value="Lambda_DNA-bd_dom_sf"/>
</dbReference>
<evidence type="ECO:0000256" key="1">
    <source>
        <dbReference type="SAM" id="Coils"/>
    </source>
</evidence>
<reference evidence="3 4" key="1">
    <citation type="journal article" date="2010" name="BMC Genomics">
        <title>The complete genome of Zunongwangia profunda SM-A87 reveals its adaptation to the deep-sea environment and ecological role in sedimentary organic nitrogen degradation.</title>
        <authorList>
            <person name="Qin Q.L."/>
            <person name="Zhang X.Y."/>
            <person name="Wang X.M."/>
            <person name="Liu G.M."/>
            <person name="Chen X.L."/>
            <person name="Xie B.B."/>
            <person name="Dang H.Y."/>
            <person name="Zhou B.C."/>
            <person name="Yu J."/>
            <person name="Zhang Y.Z."/>
        </authorList>
    </citation>
    <scope>NUCLEOTIDE SEQUENCE [LARGE SCALE GENOMIC DNA]</scope>
    <source>
        <strain evidence="4">DSM 18752 / CCTCC AB 206139 / SM-A87</strain>
    </source>
</reference>
<dbReference type="SMART" id="SM00530">
    <property type="entry name" value="HTH_XRE"/>
    <property type="match status" value="1"/>
</dbReference>
<dbReference type="AlphaFoldDB" id="D5BJK8"/>
<dbReference type="SUPFAM" id="SSF47413">
    <property type="entry name" value="lambda repressor-like DNA-binding domains"/>
    <property type="match status" value="1"/>
</dbReference>
<name>D5BJK8_ZUNPS</name>
<dbReference type="PROSITE" id="PS50943">
    <property type="entry name" value="HTH_CROC1"/>
    <property type="match status" value="1"/>
</dbReference>
<dbReference type="KEGG" id="zpr:ZPR_1338"/>
<organism evidence="3 4">
    <name type="scientific">Zunongwangia profunda (strain DSM 18752 / CCTCC AB 206139 / SM-A87)</name>
    <name type="common">Wangia profunda</name>
    <dbReference type="NCBI Taxonomy" id="655815"/>
    <lineage>
        <taxon>Bacteria</taxon>
        <taxon>Pseudomonadati</taxon>
        <taxon>Bacteroidota</taxon>
        <taxon>Flavobacteriia</taxon>
        <taxon>Flavobacteriales</taxon>
        <taxon>Flavobacteriaceae</taxon>
        <taxon>Zunongwangia</taxon>
    </lineage>
</organism>
<dbReference type="Pfam" id="PF01381">
    <property type="entry name" value="HTH_3"/>
    <property type="match status" value="1"/>
</dbReference>
<dbReference type="CDD" id="cd00093">
    <property type="entry name" value="HTH_XRE"/>
    <property type="match status" value="1"/>
</dbReference>
<dbReference type="GO" id="GO:0003677">
    <property type="term" value="F:DNA binding"/>
    <property type="evidence" value="ECO:0007669"/>
    <property type="project" value="UniProtKB-KW"/>
</dbReference>